<comment type="caution">
    <text evidence="1">The sequence shown here is derived from an EMBL/GenBank/DDBJ whole genome shotgun (WGS) entry which is preliminary data.</text>
</comment>
<organism evidence="1 2">
    <name type="scientific">Meristemomyces frigidus</name>
    <dbReference type="NCBI Taxonomy" id="1508187"/>
    <lineage>
        <taxon>Eukaryota</taxon>
        <taxon>Fungi</taxon>
        <taxon>Dikarya</taxon>
        <taxon>Ascomycota</taxon>
        <taxon>Pezizomycotina</taxon>
        <taxon>Dothideomycetes</taxon>
        <taxon>Dothideomycetidae</taxon>
        <taxon>Mycosphaerellales</taxon>
        <taxon>Teratosphaeriaceae</taxon>
        <taxon>Meristemomyces</taxon>
    </lineage>
</organism>
<evidence type="ECO:0000313" key="2">
    <source>
        <dbReference type="Proteomes" id="UP001310890"/>
    </source>
</evidence>
<protein>
    <submittedName>
        <fullName evidence="1">Uncharacterized protein</fullName>
    </submittedName>
</protein>
<gene>
    <name evidence="1" type="ORF">LTR62_003175</name>
</gene>
<dbReference type="EMBL" id="JAVRRL010000021">
    <property type="protein sequence ID" value="KAK5113791.1"/>
    <property type="molecule type" value="Genomic_DNA"/>
</dbReference>
<proteinExistence type="predicted"/>
<sequence>MALSLRTPTSSQQTSLPLALSTPKTSIDIPTTIFSLEELPKIVVRFFEGIVLDDLNKLANPFGRGFNKTKYFLEHQAAVFSDGLNIAARDVVQIIFTGFTDIYHNLAVAAAVVTQTYNYALHELASTMTVLGYAAATTAAILGDVFSEASVREIDAFASAFGPGASTIAEDFSQLGSTIASGLADQISAVDNFLTHDVASAVENVGQVPVNGIGTGAATIAGGVVDGGDASKSGIQAAGNAIASGFASLGSLF</sequence>
<evidence type="ECO:0000313" key="1">
    <source>
        <dbReference type="EMBL" id="KAK5113791.1"/>
    </source>
</evidence>
<dbReference type="AlphaFoldDB" id="A0AAN7YH46"/>
<reference evidence="1" key="1">
    <citation type="submission" date="2023-08" db="EMBL/GenBank/DDBJ databases">
        <title>Black Yeasts Isolated from many extreme environments.</title>
        <authorList>
            <person name="Coleine C."/>
            <person name="Stajich J.E."/>
            <person name="Selbmann L."/>
        </authorList>
    </citation>
    <scope>NUCLEOTIDE SEQUENCE</scope>
    <source>
        <strain evidence="1">CCFEE 5401</strain>
    </source>
</reference>
<name>A0AAN7YH46_9PEZI</name>
<dbReference type="Proteomes" id="UP001310890">
    <property type="component" value="Unassembled WGS sequence"/>
</dbReference>
<accession>A0AAN7YH46</accession>